<sequence>MDGALQVLVRRHNPFCSVFLLSPLLLMLVTLPPLVRSGDAEALLALKASMDPVGVLPWGWGGADVCQWQGVKECLNGRVTKLVVERFNLNGSLDGKSLNLLDQLRVLSFKENSISGQIPELPGLSNLKSLYLNNNKFEGRIPVSLARMHRLKVVVLSENRISGLIPQAFVGLSRLYVLFVQDNRLTGTIPPFNQTGLRFFNVSNNLLSGRIPITAALAKFDEFSFVANADLCGEQIQKACRFSPSASPSYPVLPGETGHHHKWNKKHILIPVLSVIGFVLLCIIAVVFISCLRSRGESKEAGGKVAARGVEEGAPSGSADENTEGKHVVFPWDQGAEGLGSLTFVGDEKMNYSLEDLLKASAETLGRGTLGSTYKAVMETGYILTVKRLKDAMYPTMEEFRRHIEILGRLRHPNLVPLRAYFQAKEERLLVYDYFPNGSLFSLVHGSRAAGGSKPLHWTSCLKIAEDVATGLLYIHQNPGLTHGNLKSTNVLLGSDFESCLTDYGLTPFRNPESYEESSASSLFYRAPECRDPHRPLTQKADVYSYGILLLELLTGKTPFHDFMQEHGPDISGWVRSIRDAETESGDDPASSNEGSEEKIGALLEIAVASVAAVPESRPASGDVVRMIREARVDAHMSSNSSGHCHSPGRWSDTIHSLAREEQLTM</sequence>
<dbReference type="SUPFAM" id="SSF52058">
    <property type="entry name" value="L domain-like"/>
    <property type="match status" value="1"/>
</dbReference>
<keyword evidence="12" id="KW-1185">Reference proteome</keyword>
<dbReference type="Gene3D" id="3.30.200.20">
    <property type="entry name" value="Phosphorylase Kinase, domain 1"/>
    <property type="match status" value="1"/>
</dbReference>
<evidence type="ECO:0000313" key="11">
    <source>
        <dbReference type="EMBL" id="KAL1568729.1"/>
    </source>
</evidence>
<accession>A0ABD1IJ39</accession>
<evidence type="ECO:0000256" key="9">
    <source>
        <dbReference type="SAM" id="Phobius"/>
    </source>
</evidence>
<evidence type="ECO:0000256" key="4">
    <source>
        <dbReference type="ARBA" id="ARBA00022729"/>
    </source>
</evidence>
<dbReference type="Pfam" id="PF13855">
    <property type="entry name" value="LRR_8"/>
    <property type="match status" value="1"/>
</dbReference>
<evidence type="ECO:0000256" key="6">
    <source>
        <dbReference type="ARBA" id="ARBA00022989"/>
    </source>
</evidence>
<dbReference type="Pfam" id="PF00069">
    <property type="entry name" value="Pkinase"/>
    <property type="match status" value="1"/>
</dbReference>
<dbReference type="InterPro" id="IPR032675">
    <property type="entry name" value="LRR_dom_sf"/>
</dbReference>
<evidence type="ECO:0000259" key="10">
    <source>
        <dbReference type="PROSITE" id="PS50011"/>
    </source>
</evidence>
<feature type="transmembrane region" description="Helical" evidence="9">
    <location>
        <begin position="268"/>
        <end position="289"/>
    </location>
</feature>
<evidence type="ECO:0000256" key="8">
    <source>
        <dbReference type="SAM" id="MobiDB-lite"/>
    </source>
</evidence>
<reference evidence="11 12" key="1">
    <citation type="submission" date="2024-06" db="EMBL/GenBank/DDBJ databases">
        <title>A chromosome level genome sequence of Diviner's sage (Salvia divinorum).</title>
        <authorList>
            <person name="Ford S.A."/>
            <person name="Ro D.-K."/>
            <person name="Ness R.W."/>
            <person name="Phillips M.A."/>
        </authorList>
    </citation>
    <scope>NUCLEOTIDE SEQUENCE [LARGE SCALE GENOMIC DNA]</scope>
    <source>
        <strain evidence="11">SAF-2024a</strain>
        <tissue evidence="11">Leaf</tissue>
    </source>
</reference>
<evidence type="ECO:0000256" key="5">
    <source>
        <dbReference type="ARBA" id="ARBA00022737"/>
    </source>
</evidence>
<feature type="transmembrane region" description="Helical" evidence="9">
    <location>
        <begin position="12"/>
        <end position="31"/>
    </location>
</feature>
<keyword evidence="6 9" id="KW-1133">Transmembrane helix</keyword>
<dbReference type="InterPro" id="IPR013210">
    <property type="entry name" value="LRR_N_plant-typ"/>
</dbReference>
<keyword evidence="7 9" id="KW-0472">Membrane</keyword>
<evidence type="ECO:0000313" key="12">
    <source>
        <dbReference type="Proteomes" id="UP001567538"/>
    </source>
</evidence>
<dbReference type="PROSITE" id="PS50011">
    <property type="entry name" value="PROTEIN_KINASE_DOM"/>
    <property type="match status" value="1"/>
</dbReference>
<keyword evidence="2" id="KW-0433">Leucine-rich repeat</keyword>
<evidence type="ECO:0000256" key="2">
    <source>
        <dbReference type="ARBA" id="ARBA00022614"/>
    </source>
</evidence>
<dbReference type="SUPFAM" id="SSF56112">
    <property type="entry name" value="Protein kinase-like (PK-like)"/>
    <property type="match status" value="1"/>
</dbReference>
<comment type="caution">
    <text evidence="11">The sequence shown here is derived from an EMBL/GenBank/DDBJ whole genome shotgun (WGS) entry which is preliminary data.</text>
</comment>
<dbReference type="InterPro" id="IPR011009">
    <property type="entry name" value="Kinase-like_dom_sf"/>
</dbReference>
<name>A0ABD1IJ39_SALDI</name>
<keyword evidence="4" id="KW-0732">Signal</keyword>
<dbReference type="PANTHER" id="PTHR48007:SF39">
    <property type="entry name" value="PROTEIN KINASE DOMAIN-CONTAINING PROTEIN"/>
    <property type="match status" value="1"/>
</dbReference>
<dbReference type="InterPro" id="IPR046959">
    <property type="entry name" value="PRK1-6/SRF4-like"/>
</dbReference>
<evidence type="ECO:0000256" key="7">
    <source>
        <dbReference type="ARBA" id="ARBA00023136"/>
    </source>
</evidence>
<organism evidence="11 12">
    <name type="scientific">Salvia divinorum</name>
    <name type="common">Maria pastora</name>
    <name type="synonym">Diviner's sage</name>
    <dbReference type="NCBI Taxonomy" id="28513"/>
    <lineage>
        <taxon>Eukaryota</taxon>
        <taxon>Viridiplantae</taxon>
        <taxon>Streptophyta</taxon>
        <taxon>Embryophyta</taxon>
        <taxon>Tracheophyta</taxon>
        <taxon>Spermatophyta</taxon>
        <taxon>Magnoliopsida</taxon>
        <taxon>eudicotyledons</taxon>
        <taxon>Gunneridae</taxon>
        <taxon>Pentapetalae</taxon>
        <taxon>asterids</taxon>
        <taxon>lamiids</taxon>
        <taxon>Lamiales</taxon>
        <taxon>Lamiaceae</taxon>
        <taxon>Nepetoideae</taxon>
        <taxon>Mentheae</taxon>
        <taxon>Salviinae</taxon>
        <taxon>Salvia</taxon>
        <taxon>Salvia subgen. Calosphace</taxon>
    </lineage>
</organism>
<feature type="region of interest" description="Disordered" evidence="8">
    <location>
        <begin position="302"/>
        <end position="324"/>
    </location>
</feature>
<dbReference type="AlphaFoldDB" id="A0ABD1IJ39"/>
<dbReference type="InterPro" id="IPR000719">
    <property type="entry name" value="Prot_kinase_dom"/>
</dbReference>
<dbReference type="Proteomes" id="UP001567538">
    <property type="component" value="Unassembled WGS sequence"/>
</dbReference>
<feature type="domain" description="Protein kinase" evidence="10">
    <location>
        <begin position="359"/>
        <end position="633"/>
    </location>
</feature>
<proteinExistence type="predicted"/>
<dbReference type="PANTHER" id="PTHR48007">
    <property type="entry name" value="LEUCINE-RICH REPEAT RECEPTOR-LIKE PROTEIN KINASE PXC1"/>
    <property type="match status" value="1"/>
</dbReference>
<dbReference type="FunFam" id="3.80.10.10:FF:000400">
    <property type="entry name" value="Nuclear pore complex protein NUP107"/>
    <property type="match status" value="1"/>
</dbReference>
<dbReference type="GO" id="GO:0016020">
    <property type="term" value="C:membrane"/>
    <property type="evidence" value="ECO:0007669"/>
    <property type="project" value="UniProtKB-SubCell"/>
</dbReference>
<keyword evidence="5" id="KW-0677">Repeat</keyword>
<keyword evidence="3 9" id="KW-0812">Transmembrane</keyword>
<dbReference type="Gene3D" id="3.80.10.10">
    <property type="entry name" value="Ribonuclease Inhibitor"/>
    <property type="match status" value="2"/>
</dbReference>
<gene>
    <name evidence="11" type="ORF">AAHA92_00305</name>
</gene>
<protein>
    <submittedName>
        <fullName evidence="11">Inactive leucine-rich repeat receptor-like serine/threonine-protein kinase</fullName>
    </submittedName>
</protein>
<dbReference type="InterPro" id="IPR001611">
    <property type="entry name" value="Leu-rich_rpt"/>
</dbReference>
<dbReference type="EMBL" id="JBEAFC010000001">
    <property type="protein sequence ID" value="KAL1568729.1"/>
    <property type="molecule type" value="Genomic_DNA"/>
</dbReference>
<evidence type="ECO:0000256" key="3">
    <source>
        <dbReference type="ARBA" id="ARBA00022692"/>
    </source>
</evidence>
<comment type="subcellular location">
    <subcellularLocation>
        <location evidence="1">Membrane</location>
    </subcellularLocation>
</comment>
<evidence type="ECO:0000256" key="1">
    <source>
        <dbReference type="ARBA" id="ARBA00004370"/>
    </source>
</evidence>
<dbReference type="Gene3D" id="1.10.510.10">
    <property type="entry name" value="Transferase(Phosphotransferase) domain 1"/>
    <property type="match status" value="1"/>
</dbReference>
<dbReference type="Pfam" id="PF08263">
    <property type="entry name" value="LRRNT_2"/>
    <property type="match status" value="1"/>
</dbReference>